<evidence type="ECO:0000313" key="3">
    <source>
        <dbReference type="Proteomes" id="UP000477386"/>
    </source>
</evidence>
<keyword evidence="1" id="KW-0732">Signal</keyword>
<feature type="signal peptide" evidence="1">
    <location>
        <begin position="1"/>
        <end position="24"/>
    </location>
</feature>
<keyword evidence="3" id="KW-1185">Reference proteome</keyword>
<evidence type="ECO:0000256" key="1">
    <source>
        <dbReference type="SAM" id="SignalP"/>
    </source>
</evidence>
<sequence>MKTIFNAILIAFTLLTSLTSFSQANPIGRPGKPAATYATSFYTAIDGRLVLSLTKGVSQPVSIRLNQANGITLFTQQVTKRQTSAQVRFDVSDLPDGTYTVEVSDGAQLTTHQVQLNSLQVTSRPIAAK</sequence>
<gene>
    <name evidence="2" type="ORF">GK091_24440</name>
</gene>
<dbReference type="EMBL" id="JAAGNZ010000003">
    <property type="protein sequence ID" value="NEU70050.1"/>
    <property type="molecule type" value="Genomic_DNA"/>
</dbReference>
<organism evidence="2 3">
    <name type="scientific">Spirosoma agri</name>
    <dbReference type="NCBI Taxonomy" id="1987381"/>
    <lineage>
        <taxon>Bacteria</taxon>
        <taxon>Pseudomonadati</taxon>
        <taxon>Bacteroidota</taxon>
        <taxon>Cytophagia</taxon>
        <taxon>Cytophagales</taxon>
        <taxon>Cytophagaceae</taxon>
        <taxon>Spirosoma</taxon>
    </lineage>
</organism>
<accession>A0A6M0INW8</accession>
<protein>
    <recommendedName>
        <fullName evidence="4">T9SS type A sorting domain-containing protein</fullName>
    </recommendedName>
</protein>
<name>A0A6M0INW8_9BACT</name>
<evidence type="ECO:0008006" key="4">
    <source>
        <dbReference type="Google" id="ProtNLM"/>
    </source>
</evidence>
<comment type="caution">
    <text evidence="2">The sequence shown here is derived from an EMBL/GenBank/DDBJ whole genome shotgun (WGS) entry which is preliminary data.</text>
</comment>
<dbReference type="AlphaFoldDB" id="A0A6M0INW8"/>
<evidence type="ECO:0000313" key="2">
    <source>
        <dbReference type="EMBL" id="NEU70050.1"/>
    </source>
</evidence>
<dbReference type="Proteomes" id="UP000477386">
    <property type="component" value="Unassembled WGS sequence"/>
</dbReference>
<dbReference type="RefSeq" id="WP_164043182.1">
    <property type="nucleotide sequence ID" value="NZ_JAAGNZ010000003.1"/>
</dbReference>
<feature type="chain" id="PRO_5027109921" description="T9SS type A sorting domain-containing protein" evidence="1">
    <location>
        <begin position="25"/>
        <end position="129"/>
    </location>
</feature>
<proteinExistence type="predicted"/>
<reference evidence="2 3" key="1">
    <citation type="submission" date="2020-02" db="EMBL/GenBank/DDBJ databases">
        <title>Draft genome sequence of two Spirosoma agri KCTC 52727 and Spirosoma terrae KCTC 52035.</title>
        <authorList>
            <person name="Rojas J."/>
            <person name="Ambika Manirajan B."/>
            <person name="Ratering S."/>
            <person name="Suarez C."/>
            <person name="Schnell S."/>
        </authorList>
    </citation>
    <scope>NUCLEOTIDE SEQUENCE [LARGE SCALE GENOMIC DNA]</scope>
    <source>
        <strain evidence="2 3">KCTC 52727</strain>
    </source>
</reference>